<dbReference type="KEGG" id="pif:PITG_03126"/>
<dbReference type="HOGENOM" id="CLU_2417952_0_0_1"/>
<dbReference type="Proteomes" id="UP000006643">
    <property type="component" value="Unassembled WGS sequence"/>
</dbReference>
<dbReference type="VEuPathDB" id="FungiDB:PITG_03126"/>
<dbReference type="GeneID" id="9464462"/>
<evidence type="ECO:0000313" key="1">
    <source>
        <dbReference type="EMBL" id="EEY65619.1"/>
    </source>
</evidence>
<organism evidence="1 2">
    <name type="scientific">Phytophthora infestans (strain T30-4)</name>
    <name type="common">Potato late blight agent</name>
    <dbReference type="NCBI Taxonomy" id="403677"/>
    <lineage>
        <taxon>Eukaryota</taxon>
        <taxon>Sar</taxon>
        <taxon>Stramenopiles</taxon>
        <taxon>Oomycota</taxon>
        <taxon>Peronosporomycetes</taxon>
        <taxon>Peronosporales</taxon>
        <taxon>Peronosporaceae</taxon>
        <taxon>Phytophthora</taxon>
    </lineage>
</organism>
<evidence type="ECO:0000313" key="2">
    <source>
        <dbReference type="Proteomes" id="UP000006643"/>
    </source>
</evidence>
<dbReference type="RefSeq" id="XP_002906218.1">
    <property type="nucleotide sequence ID" value="XM_002906172.1"/>
</dbReference>
<sequence length="92" mass="10206">MRALAVVVRQKQLFDCWEAYFTGLAWRVNTTSRRDAPALSDGAGGVTTKGSWFSRDTQGDSCITKTTASVCKQAGHKIRVEREALFLSRLHS</sequence>
<gene>
    <name evidence="1" type="ORF">PITG_03126</name>
</gene>
<name>D0MZF6_PHYIT</name>
<accession>D0MZF6</accession>
<proteinExistence type="predicted"/>
<keyword evidence="2" id="KW-1185">Reference proteome</keyword>
<reference evidence="2" key="1">
    <citation type="journal article" date="2009" name="Nature">
        <title>Genome sequence and analysis of the Irish potato famine pathogen Phytophthora infestans.</title>
        <authorList>
            <consortium name="The Broad Institute Genome Sequencing Platform"/>
            <person name="Haas B.J."/>
            <person name="Kamoun S."/>
            <person name="Zody M.C."/>
            <person name="Jiang R.H."/>
            <person name="Handsaker R.E."/>
            <person name="Cano L.M."/>
            <person name="Grabherr M."/>
            <person name="Kodira C.D."/>
            <person name="Raffaele S."/>
            <person name="Torto-Alalibo T."/>
            <person name="Bozkurt T.O."/>
            <person name="Ah-Fong A.M."/>
            <person name="Alvarado L."/>
            <person name="Anderson V.L."/>
            <person name="Armstrong M.R."/>
            <person name="Avrova A."/>
            <person name="Baxter L."/>
            <person name="Beynon J."/>
            <person name="Boevink P.C."/>
            <person name="Bollmann S.R."/>
            <person name="Bos J.I."/>
            <person name="Bulone V."/>
            <person name="Cai G."/>
            <person name="Cakir C."/>
            <person name="Carrington J.C."/>
            <person name="Chawner M."/>
            <person name="Conti L."/>
            <person name="Costanzo S."/>
            <person name="Ewan R."/>
            <person name="Fahlgren N."/>
            <person name="Fischbach M.A."/>
            <person name="Fugelstad J."/>
            <person name="Gilroy E.M."/>
            <person name="Gnerre S."/>
            <person name="Green P.J."/>
            <person name="Grenville-Briggs L.J."/>
            <person name="Griffith J."/>
            <person name="Grunwald N.J."/>
            <person name="Horn K."/>
            <person name="Horner N.R."/>
            <person name="Hu C.H."/>
            <person name="Huitema E."/>
            <person name="Jeong D.H."/>
            <person name="Jones A.M."/>
            <person name="Jones J.D."/>
            <person name="Jones R.W."/>
            <person name="Karlsson E.K."/>
            <person name="Kunjeti S.G."/>
            <person name="Lamour K."/>
            <person name="Liu Z."/>
            <person name="Ma L."/>
            <person name="Maclean D."/>
            <person name="Chibucos M.C."/>
            <person name="McDonald H."/>
            <person name="McWalters J."/>
            <person name="Meijer H.J."/>
            <person name="Morgan W."/>
            <person name="Morris P.F."/>
            <person name="Munro C.A."/>
            <person name="O'Neill K."/>
            <person name="Ospina-Giraldo M."/>
            <person name="Pinzon A."/>
            <person name="Pritchard L."/>
            <person name="Ramsahoye B."/>
            <person name="Ren Q."/>
            <person name="Restrepo S."/>
            <person name="Roy S."/>
            <person name="Sadanandom A."/>
            <person name="Savidor A."/>
            <person name="Schornack S."/>
            <person name="Schwartz D.C."/>
            <person name="Schumann U.D."/>
            <person name="Schwessinger B."/>
            <person name="Seyer L."/>
            <person name="Sharpe T."/>
            <person name="Silvar C."/>
            <person name="Song J."/>
            <person name="Studholme D.J."/>
            <person name="Sykes S."/>
            <person name="Thines M."/>
            <person name="van de Vondervoort P.J."/>
            <person name="Phuntumart V."/>
            <person name="Wawra S."/>
            <person name="Weide R."/>
            <person name="Win J."/>
            <person name="Young C."/>
            <person name="Zhou S."/>
            <person name="Fry W."/>
            <person name="Meyers B.C."/>
            <person name="van West P."/>
            <person name="Ristaino J."/>
            <person name="Govers F."/>
            <person name="Birch P.R."/>
            <person name="Whisson S.C."/>
            <person name="Judelson H.S."/>
            <person name="Nusbaum C."/>
        </authorList>
    </citation>
    <scope>NUCLEOTIDE SEQUENCE [LARGE SCALE GENOMIC DNA]</scope>
    <source>
        <strain evidence="2">T30-4</strain>
    </source>
</reference>
<dbReference type="EMBL" id="DS028121">
    <property type="protein sequence ID" value="EEY65619.1"/>
    <property type="molecule type" value="Genomic_DNA"/>
</dbReference>
<dbReference type="InParanoid" id="D0MZF6"/>
<dbReference type="AlphaFoldDB" id="D0MZF6"/>
<protein>
    <submittedName>
        <fullName evidence="1">Uncharacterized protein</fullName>
    </submittedName>
</protein>